<evidence type="ECO:0000256" key="1">
    <source>
        <dbReference type="SAM" id="MobiDB-lite"/>
    </source>
</evidence>
<feature type="region of interest" description="Disordered" evidence="1">
    <location>
        <begin position="29"/>
        <end position="48"/>
    </location>
</feature>
<accession>A0A1Y2H4K7</accession>
<proteinExistence type="predicted"/>
<evidence type="ECO:0000313" key="3">
    <source>
        <dbReference type="EMBL" id="ORZ29500.1"/>
    </source>
</evidence>
<feature type="chain" id="PRO_5013073372" evidence="2">
    <location>
        <begin position="26"/>
        <end position="77"/>
    </location>
</feature>
<name>A0A1Y2H4K7_9FUNG</name>
<keyword evidence="2" id="KW-0732">Signal</keyword>
<gene>
    <name evidence="3" type="ORF">BCR44DRAFT_1449699</name>
</gene>
<organism evidence="3 4">
    <name type="scientific">Catenaria anguillulae PL171</name>
    <dbReference type="NCBI Taxonomy" id="765915"/>
    <lineage>
        <taxon>Eukaryota</taxon>
        <taxon>Fungi</taxon>
        <taxon>Fungi incertae sedis</taxon>
        <taxon>Blastocladiomycota</taxon>
        <taxon>Blastocladiomycetes</taxon>
        <taxon>Blastocladiales</taxon>
        <taxon>Catenariaceae</taxon>
        <taxon>Catenaria</taxon>
    </lineage>
</organism>
<protein>
    <submittedName>
        <fullName evidence="3">Uncharacterized protein</fullName>
    </submittedName>
</protein>
<dbReference type="EMBL" id="MCFL01000164">
    <property type="protein sequence ID" value="ORZ29500.1"/>
    <property type="molecule type" value="Genomic_DNA"/>
</dbReference>
<evidence type="ECO:0000313" key="4">
    <source>
        <dbReference type="Proteomes" id="UP000193411"/>
    </source>
</evidence>
<feature type="non-terminal residue" evidence="3">
    <location>
        <position position="1"/>
    </location>
</feature>
<keyword evidence="4" id="KW-1185">Reference proteome</keyword>
<dbReference type="AlphaFoldDB" id="A0A1Y2H4K7"/>
<sequence>VANDPGFKNHWRLWLLPCLTQKVCSEPSIDSVTDTSGTSKRANVDHDLETTTRMRRTIRFPLATNIHWRPRLLAPRR</sequence>
<feature type="non-terminal residue" evidence="3">
    <location>
        <position position="77"/>
    </location>
</feature>
<feature type="signal peptide" evidence="2">
    <location>
        <begin position="1"/>
        <end position="25"/>
    </location>
</feature>
<feature type="compositionally biased region" description="Polar residues" evidence="1">
    <location>
        <begin position="29"/>
        <end position="41"/>
    </location>
</feature>
<evidence type="ECO:0000256" key="2">
    <source>
        <dbReference type="SAM" id="SignalP"/>
    </source>
</evidence>
<dbReference type="Proteomes" id="UP000193411">
    <property type="component" value="Unassembled WGS sequence"/>
</dbReference>
<reference evidence="3 4" key="1">
    <citation type="submission" date="2016-07" db="EMBL/GenBank/DDBJ databases">
        <title>Pervasive Adenine N6-methylation of Active Genes in Fungi.</title>
        <authorList>
            <consortium name="DOE Joint Genome Institute"/>
            <person name="Mondo S.J."/>
            <person name="Dannebaum R.O."/>
            <person name="Kuo R.C."/>
            <person name="Labutti K."/>
            <person name="Haridas S."/>
            <person name="Kuo A."/>
            <person name="Salamov A."/>
            <person name="Ahrendt S.R."/>
            <person name="Lipzen A."/>
            <person name="Sullivan W."/>
            <person name="Andreopoulos W.B."/>
            <person name="Clum A."/>
            <person name="Lindquist E."/>
            <person name="Daum C."/>
            <person name="Ramamoorthy G.K."/>
            <person name="Gryganskyi A."/>
            <person name="Culley D."/>
            <person name="Magnuson J.K."/>
            <person name="James T.Y."/>
            <person name="O'Malley M.A."/>
            <person name="Stajich J.E."/>
            <person name="Spatafora J.W."/>
            <person name="Visel A."/>
            <person name="Grigoriev I.V."/>
        </authorList>
    </citation>
    <scope>NUCLEOTIDE SEQUENCE [LARGE SCALE GENOMIC DNA]</scope>
    <source>
        <strain evidence="3 4">PL171</strain>
    </source>
</reference>
<comment type="caution">
    <text evidence="3">The sequence shown here is derived from an EMBL/GenBank/DDBJ whole genome shotgun (WGS) entry which is preliminary data.</text>
</comment>